<name>A0AAW0M052_QUESU</name>
<protein>
    <submittedName>
        <fullName evidence="1">Uncharacterized protein</fullName>
    </submittedName>
</protein>
<reference evidence="1" key="2">
    <citation type="journal article" date="2018" name="Sci. Data">
        <title>The draft genome sequence of cork oak.</title>
        <authorList>
            <person name="Ramos A.M."/>
            <person name="Usie A."/>
            <person name="Barbosa P."/>
            <person name="Barros P.M."/>
            <person name="Capote T."/>
            <person name="Chaves I."/>
            <person name="Simoes F."/>
            <person name="Abreu I."/>
            <person name="Carrasquinho I."/>
            <person name="Faro C."/>
            <person name="Guimaraes J.B."/>
            <person name="Mendonca D."/>
            <person name="Nobrega F."/>
            <person name="Rodrigues L."/>
            <person name="Saibo N.J.M."/>
            <person name="Varela M.C."/>
            <person name="Egas C."/>
            <person name="Matos J."/>
            <person name="Miguel C.M."/>
            <person name="Oliveira M.M."/>
            <person name="Ricardo C.P."/>
            <person name="Goncalves S."/>
        </authorList>
    </citation>
    <scope>NUCLEOTIDE SEQUENCE [LARGE SCALE GENOMIC DNA]</scope>
    <source>
        <strain evidence="1">HL8</strain>
    </source>
</reference>
<accession>A0AAW0M052</accession>
<evidence type="ECO:0000313" key="1">
    <source>
        <dbReference type="EMBL" id="KAK7857050.1"/>
    </source>
</evidence>
<reference evidence="1" key="3">
    <citation type="submission" date="2023-07" db="EMBL/GenBank/DDBJ databases">
        <title>An improved reference 1 genome and first organelle genomes of Quercus suber.</title>
        <authorList>
            <consortium name="Genosuber Consortium"/>
            <person name="Usie A."/>
            <person name="Serra O."/>
            <person name="Barros P."/>
        </authorList>
    </citation>
    <scope>NUCLEOTIDE SEQUENCE</scope>
    <source>
        <strain evidence="1">HL8</strain>
        <tissue evidence="1">Leaves</tissue>
    </source>
</reference>
<dbReference type="AlphaFoldDB" id="A0AAW0M052"/>
<reference evidence="1" key="1">
    <citation type="submission" date="2017-12" db="EMBL/GenBank/DDBJ databases">
        <authorList>
            <person name="Barbosa P."/>
            <person name="Usie A."/>
            <person name="Ramos A.M."/>
        </authorList>
    </citation>
    <scope>NUCLEOTIDE SEQUENCE</scope>
    <source>
        <strain evidence="1">HL8</strain>
        <tissue evidence="1">Leaves</tissue>
    </source>
</reference>
<gene>
    <name evidence="1" type="ORF">CFP56_019726</name>
</gene>
<sequence length="61" mass="6825">MVPPKNRLSPCFHMSQVDLFLKTAASENYINMSTNMFCVNKQVVSVGIVSFCGQRCSHRAT</sequence>
<organism evidence="1">
    <name type="scientific">Quercus suber</name>
    <name type="common">Cork oak</name>
    <dbReference type="NCBI Taxonomy" id="58331"/>
    <lineage>
        <taxon>Eukaryota</taxon>
        <taxon>Viridiplantae</taxon>
        <taxon>Streptophyta</taxon>
        <taxon>Embryophyta</taxon>
        <taxon>Tracheophyta</taxon>
        <taxon>Spermatophyta</taxon>
        <taxon>Magnoliopsida</taxon>
        <taxon>eudicotyledons</taxon>
        <taxon>Gunneridae</taxon>
        <taxon>Pentapetalae</taxon>
        <taxon>rosids</taxon>
        <taxon>fabids</taxon>
        <taxon>Fagales</taxon>
        <taxon>Fagaceae</taxon>
        <taxon>Quercus</taxon>
    </lineage>
</organism>
<dbReference type="EMBL" id="PKMF04000030">
    <property type="protein sequence ID" value="KAK7857050.1"/>
    <property type="molecule type" value="Genomic_DNA"/>
</dbReference>
<proteinExistence type="predicted"/>
<comment type="caution">
    <text evidence="1">The sequence shown here is derived from an EMBL/GenBank/DDBJ whole genome shotgun (WGS) entry which is preliminary data.</text>
</comment>